<feature type="region of interest" description="Disordered" evidence="1">
    <location>
        <begin position="1"/>
        <end position="55"/>
    </location>
</feature>
<organism evidence="2 3">
    <name type="scientific">Gryllus bimaculatus nudivirus</name>
    <dbReference type="NCBI Taxonomy" id="432587"/>
    <lineage>
        <taxon>Viruses</taxon>
        <taxon>Viruses incertae sedis</taxon>
        <taxon>Naldaviricetes</taxon>
        <taxon>Lefavirales</taxon>
        <taxon>Nudiviridae</taxon>
        <taxon>Alphanudivirus</taxon>
        <taxon>Alphanudivirus grybimaculati</taxon>
    </lineage>
</organism>
<sequence>MTRHENANVNLTKKCDSRKKNLKDQSSVSNKKKHRHQHRRHHHKHKINNNGQMLCDKKVSQDVNKDTNGASTLLKKTEDEEDQQRQLLPIQINLVLHYHQYLITPIIYKKVKTLFLEKYILEQELEKNKIV</sequence>
<evidence type="ECO:0000313" key="3">
    <source>
        <dbReference type="Proteomes" id="UP000203733"/>
    </source>
</evidence>
<dbReference type="GeneID" id="4960864"/>
<evidence type="ECO:0000313" key="2">
    <source>
        <dbReference type="EMBL" id="ABO45364.1"/>
    </source>
</evidence>
<dbReference type="KEGG" id="vg:4960864"/>
<dbReference type="EMBL" id="EF203088">
    <property type="protein sequence ID" value="ABO45364.1"/>
    <property type="molecule type" value="Genomic_DNA"/>
</dbReference>
<proteinExistence type="predicted"/>
<reference evidence="2 3" key="1">
    <citation type="journal article" date="2007" name="J. Virol.">
        <title>The genome of Gryllus bimaculatus nudivirus indicates an ancient diversification of baculovirus-related nonoccluded nudiviruses of insects.</title>
        <authorList>
            <person name="Wang Y."/>
            <person name="Kleespies R.G."/>
            <person name="Huger A.M."/>
            <person name="Jehle J.A."/>
        </authorList>
    </citation>
    <scope>NUCLEOTIDE SEQUENCE [LARGE SCALE GENOMIC DNA]</scope>
</reference>
<accession>A4L1Z4</accession>
<dbReference type="RefSeq" id="YP_001111298.1">
    <property type="nucleotide sequence ID" value="NC_009240.1"/>
</dbReference>
<protein>
    <submittedName>
        <fullName evidence="2">Uncharacterized protein</fullName>
    </submittedName>
</protein>
<feature type="compositionally biased region" description="Basic residues" evidence="1">
    <location>
        <begin position="30"/>
        <end position="47"/>
    </location>
</feature>
<evidence type="ECO:0000256" key="1">
    <source>
        <dbReference type="SAM" id="MobiDB-lite"/>
    </source>
</evidence>
<keyword evidence="3" id="KW-1185">Reference proteome</keyword>
<name>A4L1Z4_9VIRU</name>
<feature type="compositionally biased region" description="Basic and acidic residues" evidence="1">
    <location>
        <begin position="13"/>
        <end position="23"/>
    </location>
</feature>
<dbReference type="Proteomes" id="UP000203733">
    <property type="component" value="Segment"/>
</dbReference>